<sequence length="418" mass="46662">MTLNGGNIQYIYDATGVKQKKIVSNGTTTYYAGNYIYEGSALKFFSHPEGYIEPNGSNFDYVYQYKDHLGNIRLAYSDANNNGSVNSSEIKEENNYYPFGLKHKGYNNVVNGTDHPYGYNGIEETEELGLNVLEMDMRQFDPAIARWTAIDPITHFEYSPYQAFDNNPAFWADPSGADSEGIRLQDSDGNWHTISQSAGVRVYTASDEEECPSCETEEDWKAYYSQAENTAAMLGEDAWGYGERLTRSRDEDGHTLFYLDGELQDLRKYDNKAEAIFSVVDVNLFLINTSVSILKYFSFSDDVGRSSKVLGSSVDDFVKMLKPLDDLDSARTLYRGTTGSEKGAATMFLTDNSQVAATYVKNGGSVMSFRISDFAIKKLEMLGNLAQKTGMHGQTGAINTEYMFSGKNLIEALMKIGK</sequence>
<keyword evidence="2" id="KW-1185">Reference proteome</keyword>
<name>A0ABQ2C163_9FLAO</name>
<evidence type="ECO:0000313" key="1">
    <source>
        <dbReference type="EMBL" id="GGI58487.1"/>
    </source>
</evidence>
<dbReference type="NCBIfam" id="TIGR03696">
    <property type="entry name" value="Rhs_assc_core"/>
    <property type="match status" value="1"/>
</dbReference>
<accession>A0ABQ2C163</accession>
<gene>
    <name evidence="1" type="ORF">GCM10011444_27960</name>
</gene>
<evidence type="ECO:0000313" key="2">
    <source>
        <dbReference type="Proteomes" id="UP000624701"/>
    </source>
</evidence>
<dbReference type="InterPro" id="IPR022385">
    <property type="entry name" value="Rhs_assc_core"/>
</dbReference>
<organism evidence="1 2">
    <name type="scientific">Winogradskyella haliclonae</name>
    <dbReference type="NCBI Taxonomy" id="2048558"/>
    <lineage>
        <taxon>Bacteria</taxon>
        <taxon>Pseudomonadati</taxon>
        <taxon>Bacteroidota</taxon>
        <taxon>Flavobacteriia</taxon>
        <taxon>Flavobacteriales</taxon>
        <taxon>Flavobacteriaceae</taxon>
        <taxon>Winogradskyella</taxon>
    </lineage>
</organism>
<evidence type="ECO:0008006" key="3">
    <source>
        <dbReference type="Google" id="ProtNLM"/>
    </source>
</evidence>
<dbReference type="Gene3D" id="2.180.10.10">
    <property type="entry name" value="RHS repeat-associated core"/>
    <property type="match status" value="1"/>
</dbReference>
<dbReference type="EMBL" id="BMDQ01000006">
    <property type="protein sequence ID" value="GGI58487.1"/>
    <property type="molecule type" value="Genomic_DNA"/>
</dbReference>
<dbReference type="Proteomes" id="UP000624701">
    <property type="component" value="Unassembled WGS sequence"/>
</dbReference>
<protein>
    <recommendedName>
        <fullName evidence="3">RHS repeat-associated core domain-containing protein</fullName>
    </recommendedName>
</protein>
<proteinExistence type="predicted"/>
<comment type="caution">
    <text evidence="1">The sequence shown here is derived from an EMBL/GenBank/DDBJ whole genome shotgun (WGS) entry which is preliminary data.</text>
</comment>
<reference evidence="2" key="1">
    <citation type="journal article" date="2019" name="Int. J. Syst. Evol. Microbiol.">
        <title>The Global Catalogue of Microorganisms (GCM) 10K type strain sequencing project: providing services to taxonomists for standard genome sequencing and annotation.</title>
        <authorList>
            <consortium name="The Broad Institute Genomics Platform"/>
            <consortium name="The Broad Institute Genome Sequencing Center for Infectious Disease"/>
            <person name="Wu L."/>
            <person name="Ma J."/>
        </authorList>
    </citation>
    <scope>NUCLEOTIDE SEQUENCE [LARGE SCALE GENOMIC DNA]</scope>
    <source>
        <strain evidence="2">CCM 8681</strain>
    </source>
</reference>